<evidence type="ECO:0000259" key="1">
    <source>
        <dbReference type="Pfam" id="PF12146"/>
    </source>
</evidence>
<reference evidence="2 3" key="1">
    <citation type="submission" date="2019-06" db="EMBL/GenBank/DDBJ databases">
        <title>Sequencing the genomes of 1000 actinobacteria strains.</title>
        <authorList>
            <person name="Klenk H.-P."/>
        </authorList>
    </citation>
    <scope>NUCLEOTIDE SEQUENCE [LARGE SCALE GENOMIC DNA]</scope>
    <source>
        <strain evidence="2 3">DSM 45511</strain>
    </source>
</reference>
<dbReference type="AlphaFoldDB" id="A0A543FZ76"/>
<dbReference type="Proteomes" id="UP000319818">
    <property type="component" value="Unassembled WGS sequence"/>
</dbReference>
<keyword evidence="3" id="KW-1185">Reference proteome</keyword>
<dbReference type="Gene3D" id="3.40.50.1820">
    <property type="entry name" value="alpha/beta hydrolase"/>
    <property type="match status" value="1"/>
</dbReference>
<organism evidence="2 3">
    <name type="scientific">Pseudonocardia cypriaca</name>
    <dbReference type="NCBI Taxonomy" id="882449"/>
    <lineage>
        <taxon>Bacteria</taxon>
        <taxon>Bacillati</taxon>
        <taxon>Actinomycetota</taxon>
        <taxon>Actinomycetes</taxon>
        <taxon>Pseudonocardiales</taxon>
        <taxon>Pseudonocardiaceae</taxon>
        <taxon>Pseudonocardia</taxon>
    </lineage>
</organism>
<evidence type="ECO:0000313" key="3">
    <source>
        <dbReference type="Proteomes" id="UP000319818"/>
    </source>
</evidence>
<accession>A0A543FZ76</accession>
<feature type="domain" description="Serine aminopeptidase S33" evidence="1">
    <location>
        <begin position="28"/>
        <end position="262"/>
    </location>
</feature>
<keyword evidence="2" id="KW-0378">Hydrolase</keyword>
<dbReference type="PANTHER" id="PTHR11614">
    <property type="entry name" value="PHOSPHOLIPASE-RELATED"/>
    <property type="match status" value="1"/>
</dbReference>
<dbReference type="SUPFAM" id="SSF53474">
    <property type="entry name" value="alpha/beta-Hydrolases"/>
    <property type="match status" value="1"/>
</dbReference>
<sequence>MGHQRIEGRLPGVGGVELFWQGWLPDGDPRGVVLLCHGLGEHSGRYGNVVDALVPERWAVYGVDHRGHGRSGGRRAHLRRYADWLADFDAFRRSVVARHPGLPVFLLGHSMGGQIALAYALDHEPDLAGLVLSAPALANNTVPKAVVGALRAVGRVAPTLRPAGIDASKISKDPSVHAAYEADPLVHHGHPTLGLSSAVVGQFEVLPERARDLRLPVLMQHGALDAIVDPSGFRRLEEACGSPDLTVRWYEGLWHEIYNEPERAVPLGDLRDWLAAHV</sequence>
<proteinExistence type="predicted"/>
<dbReference type="RefSeq" id="WP_246122565.1">
    <property type="nucleotide sequence ID" value="NZ_VFPH01000002.1"/>
</dbReference>
<dbReference type="GO" id="GO:0016787">
    <property type="term" value="F:hydrolase activity"/>
    <property type="evidence" value="ECO:0007669"/>
    <property type="project" value="UniProtKB-KW"/>
</dbReference>
<evidence type="ECO:0000313" key="2">
    <source>
        <dbReference type="EMBL" id="TQM39138.1"/>
    </source>
</evidence>
<dbReference type="InterPro" id="IPR051044">
    <property type="entry name" value="MAG_DAG_Lipase"/>
</dbReference>
<gene>
    <name evidence="2" type="ORF">FB388_6393</name>
</gene>
<protein>
    <submittedName>
        <fullName evidence="2">Alpha-beta hydrolase superfamily lysophospholipase</fullName>
    </submittedName>
</protein>
<dbReference type="Pfam" id="PF12146">
    <property type="entry name" value="Hydrolase_4"/>
    <property type="match status" value="1"/>
</dbReference>
<dbReference type="EMBL" id="VFPH01000002">
    <property type="protein sequence ID" value="TQM39138.1"/>
    <property type="molecule type" value="Genomic_DNA"/>
</dbReference>
<comment type="caution">
    <text evidence="2">The sequence shown here is derived from an EMBL/GenBank/DDBJ whole genome shotgun (WGS) entry which is preliminary data.</text>
</comment>
<dbReference type="InterPro" id="IPR029058">
    <property type="entry name" value="AB_hydrolase_fold"/>
</dbReference>
<name>A0A543FZ76_9PSEU</name>
<dbReference type="InterPro" id="IPR022742">
    <property type="entry name" value="Hydrolase_4"/>
</dbReference>